<accession>A0A849VUY9</accession>
<feature type="chain" id="PRO_5033036468" description="Lipoprotein" evidence="1">
    <location>
        <begin position="24"/>
        <end position="154"/>
    </location>
</feature>
<reference evidence="2 3" key="1">
    <citation type="submission" date="2020-05" db="EMBL/GenBank/DDBJ databases">
        <authorList>
            <person name="Kim M.K."/>
        </authorList>
    </citation>
    <scope>NUCLEOTIDE SEQUENCE [LARGE SCALE GENOMIC DNA]</scope>
    <source>
        <strain evidence="2 3">BT25</strain>
    </source>
</reference>
<evidence type="ECO:0000313" key="2">
    <source>
        <dbReference type="EMBL" id="NTS33798.1"/>
    </source>
</evidence>
<evidence type="ECO:0000256" key="1">
    <source>
        <dbReference type="SAM" id="SignalP"/>
    </source>
</evidence>
<evidence type="ECO:0008006" key="4">
    <source>
        <dbReference type="Google" id="ProtNLM"/>
    </source>
</evidence>
<dbReference type="RefSeq" id="WP_113282267.1">
    <property type="nucleotide sequence ID" value="NZ_JABUMX010000007.1"/>
</dbReference>
<protein>
    <recommendedName>
        <fullName evidence="4">Lipoprotein</fullName>
    </recommendedName>
</protein>
<dbReference type="Proteomes" id="UP000550508">
    <property type="component" value="Unassembled WGS sequence"/>
</dbReference>
<keyword evidence="3" id="KW-1185">Reference proteome</keyword>
<evidence type="ECO:0000313" key="3">
    <source>
        <dbReference type="Proteomes" id="UP000550508"/>
    </source>
</evidence>
<proteinExistence type="predicted"/>
<sequence>MHKWTLVSAVLALGVFSAGPVLAQTCERATATYEAAVDDYLGAKFALDRATQLLASARYASIVGKMKINIALQETDVARALPGYIASLGPAYAAINSIDAACSTDVLATQHRLPTQFKQRIDDDLASLLQGGVDKLANDQMADTKSMFDSTNKK</sequence>
<dbReference type="EMBL" id="JABUMX010000007">
    <property type="protein sequence ID" value="NTS33798.1"/>
    <property type="molecule type" value="Genomic_DNA"/>
</dbReference>
<dbReference type="AlphaFoldDB" id="A0A849VUY9"/>
<comment type="caution">
    <text evidence="2">The sequence shown here is derived from an EMBL/GenBank/DDBJ whole genome shotgun (WGS) entry which is preliminary data.</text>
</comment>
<name>A0A849VUY9_9HYPH</name>
<keyword evidence="1" id="KW-0732">Signal</keyword>
<feature type="signal peptide" evidence="1">
    <location>
        <begin position="1"/>
        <end position="23"/>
    </location>
</feature>
<organism evidence="2 3">
    <name type="scientific">Phyllobacterium pellucidum</name>
    <dbReference type="NCBI Taxonomy" id="2740464"/>
    <lineage>
        <taxon>Bacteria</taxon>
        <taxon>Pseudomonadati</taxon>
        <taxon>Pseudomonadota</taxon>
        <taxon>Alphaproteobacteria</taxon>
        <taxon>Hyphomicrobiales</taxon>
        <taxon>Phyllobacteriaceae</taxon>
        <taxon>Phyllobacterium</taxon>
    </lineage>
</organism>
<gene>
    <name evidence="2" type="ORF">HQ945_21295</name>
</gene>